<dbReference type="CDD" id="cd11063">
    <property type="entry name" value="CYP52"/>
    <property type="match status" value="1"/>
</dbReference>
<evidence type="ECO:0000256" key="3">
    <source>
        <dbReference type="ARBA" id="ARBA00022617"/>
    </source>
</evidence>
<keyword evidence="8" id="KW-0472">Membrane</keyword>
<keyword evidence="10" id="KW-1185">Reference proteome</keyword>
<evidence type="ECO:0000256" key="5">
    <source>
        <dbReference type="ARBA" id="ARBA00023002"/>
    </source>
</evidence>
<protein>
    <submittedName>
        <fullName evidence="9">Cytochrome P450</fullName>
    </submittedName>
</protein>
<evidence type="ECO:0000256" key="8">
    <source>
        <dbReference type="SAM" id="Phobius"/>
    </source>
</evidence>
<keyword evidence="8" id="KW-0812">Transmembrane</keyword>
<proteinExistence type="inferred from homology"/>
<reference evidence="9 10" key="1">
    <citation type="submission" date="2024-04" db="EMBL/GenBank/DDBJ databases">
        <title>Phyllosticta paracitricarpa is synonymous to the EU quarantine fungus P. citricarpa based on phylogenomic analyses.</title>
        <authorList>
            <consortium name="Lawrence Berkeley National Laboratory"/>
            <person name="Van Ingen-Buijs V.A."/>
            <person name="Van Westerhoven A.C."/>
            <person name="Haridas S."/>
            <person name="Skiadas P."/>
            <person name="Martin F."/>
            <person name="Groenewald J.Z."/>
            <person name="Crous P.W."/>
            <person name="Seidl M.F."/>
        </authorList>
    </citation>
    <scope>NUCLEOTIDE SEQUENCE [LARGE SCALE GENOMIC DNA]</scope>
    <source>
        <strain evidence="9 10">CBS 123374</strain>
    </source>
</reference>
<dbReference type="Pfam" id="PF00067">
    <property type="entry name" value="p450"/>
    <property type="match status" value="1"/>
</dbReference>
<sequence length="558" mass="61897">MITLQNLPQINASLVWIGPLALFSCALLIFVFFVHSSWKTRRLLSKEHGCQTINTRKHLSYYGLLFGIDFMYDSYRAAASSKFLSNTYALYSRLGTTWSTRILGNTVIQTVDPDNLRAVYNTNFRDWGLGNFRVQSFRPLLGHGIFAIEGAEWRRSRDLLRPAFAKSEVINLEVYEKHFRQLLVAIPGATADDGVVDLQPLFFRLTMDSATEVIFGRSIHSLSTDKKYSSAAKTLGEAYEKAKSEIFHNILLYPFGKWRWWSGLMPAVKQVHAFIDPVVEEAIATAQHDQDLTADEFGEKRPYSFLRELAQRTTCKEKIRGELLSVLLASRDTTAALLSNTVFVLARRPDIVSRLLDELAPLEGHPPTYPQLKKLTYLDAVLKESLRLQPVAPTNTRVATRATILPRGGGPDGASPVYVAPGTQVVTSIYALHRDRRLWGEDADEFEPTRWLPLAANAANAGSGAEAEEGARRRPGPAHPYAFLPFLAGPRQCPGQGLAVAEAGYVVVRLLQMFCGGGGRASANGVRCAPGEEKFDWVEHLAVTCENKLGCRVVLGGV</sequence>
<accession>A0ABR1YS68</accession>
<name>A0ABR1YS68_9PEZI</name>
<comment type="cofactor">
    <cofactor evidence="1">
        <name>heme</name>
        <dbReference type="ChEBI" id="CHEBI:30413"/>
    </cofactor>
</comment>
<evidence type="ECO:0000313" key="9">
    <source>
        <dbReference type="EMBL" id="KAK8237844.1"/>
    </source>
</evidence>
<keyword evidence="3" id="KW-0349">Heme</keyword>
<dbReference type="InterPro" id="IPR036396">
    <property type="entry name" value="Cyt_P450_sf"/>
</dbReference>
<dbReference type="PANTHER" id="PTHR24287:SF17">
    <property type="entry name" value="P450, PUTATIVE (EUROFUNG)-RELATED"/>
    <property type="match status" value="1"/>
</dbReference>
<dbReference type="InterPro" id="IPR002402">
    <property type="entry name" value="Cyt_P450_E_grp-II"/>
</dbReference>
<dbReference type="SUPFAM" id="SSF48264">
    <property type="entry name" value="Cytochrome P450"/>
    <property type="match status" value="1"/>
</dbReference>
<evidence type="ECO:0000256" key="4">
    <source>
        <dbReference type="ARBA" id="ARBA00022723"/>
    </source>
</evidence>
<evidence type="ECO:0000256" key="7">
    <source>
        <dbReference type="ARBA" id="ARBA00023033"/>
    </source>
</evidence>
<dbReference type="PANTHER" id="PTHR24287">
    <property type="entry name" value="P450, PUTATIVE (EUROFUNG)-RELATED"/>
    <property type="match status" value="1"/>
</dbReference>
<keyword evidence="6" id="KW-0408">Iron</keyword>
<dbReference type="InterPro" id="IPR002974">
    <property type="entry name" value="Cyt_P450_E_CYP52_ascomycetes"/>
</dbReference>
<evidence type="ECO:0000256" key="6">
    <source>
        <dbReference type="ARBA" id="ARBA00023004"/>
    </source>
</evidence>
<dbReference type="EMBL" id="JBBWRZ010000004">
    <property type="protein sequence ID" value="KAK8237844.1"/>
    <property type="molecule type" value="Genomic_DNA"/>
</dbReference>
<dbReference type="PRINTS" id="PR01239">
    <property type="entry name" value="EP450IICYP52"/>
</dbReference>
<comment type="caution">
    <text evidence="9">The sequence shown here is derived from an EMBL/GenBank/DDBJ whole genome shotgun (WGS) entry which is preliminary data.</text>
</comment>
<organism evidence="9 10">
    <name type="scientific">Phyllosticta capitalensis</name>
    <dbReference type="NCBI Taxonomy" id="121624"/>
    <lineage>
        <taxon>Eukaryota</taxon>
        <taxon>Fungi</taxon>
        <taxon>Dikarya</taxon>
        <taxon>Ascomycota</taxon>
        <taxon>Pezizomycotina</taxon>
        <taxon>Dothideomycetes</taxon>
        <taxon>Dothideomycetes incertae sedis</taxon>
        <taxon>Botryosphaeriales</taxon>
        <taxon>Phyllostictaceae</taxon>
        <taxon>Phyllosticta</taxon>
    </lineage>
</organism>
<dbReference type="PRINTS" id="PR00464">
    <property type="entry name" value="EP450II"/>
</dbReference>
<keyword evidence="7" id="KW-0503">Monooxygenase</keyword>
<dbReference type="Gene3D" id="1.10.630.10">
    <property type="entry name" value="Cytochrome P450"/>
    <property type="match status" value="1"/>
</dbReference>
<feature type="transmembrane region" description="Helical" evidence="8">
    <location>
        <begin position="14"/>
        <end position="34"/>
    </location>
</feature>
<keyword evidence="5" id="KW-0560">Oxidoreductase</keyword>
<evidence type="ECO:0000256" key="1">
    <source>
        <dbReference type="ARBA" id="ARBA00001971"/>
    </source>
</evidence>
<evidence type="ECO:0000256" key="2">
    <source>
        <dbReference type="ARBA" id="ARBA00010617"/>
    </source>
</evidence>
<keyword evidence="8" id="KW-1133">Transmembrane helix</keyword>
<dbReference type="InterPro" id="IPR001128">
    <property type="entry name" value="Cyt_P450"/>
</dbReference>
<evidence type="ECO:0000313" key="10">
    <source>
        <dbReference type="Proteomes" id="UP001492380"/>
    </source>
</evidence>
<dbReference type="InterPro" id="IPR047146">
    <property type="entry name" value="Cyt_P450_E_CYP52_fungi"/>
</dbReference>
<dbReference type="Proteomes" id="UP001492380">
    <property type="component" value="Unassembled WGS sequence"/>
</dbReference>
<keyword evidence="4" id="KW-0479">Metal-binding</keyword>
<gene>
    <name evidence="9" type="ORF">HDK90DRAFT_412488</name>
</gene>
<comment type="similarity">
    <text evidence="2">Belongs to the cytochrome P450 family.</text>
</comment>
<dbReference type="PRINTS" id="PR00385">
    <property type="entry name" value="P450"/>
</dbReference>